<evidence type="ECO:0000256" key="1">
    <source>
        <dbReference type="SAM" id="Phobius"/>
    </source>
</evidence>
<organism evidence="2 3">
    <name type="scientific">Operophtera brumata</name>
    <name type="common">Winter moth</name>
    <name type="synonym">Phalaena brumata</name>
    <dbReference type="NCBI Taxonomy" id="104452"/>
    <lineage>
        <taxon>Eukaryota</taxon>
        <taxon>Metazoa</taxon>
        <taxon>Ecdysozoa</taxon>
        <taxon>Arthropoda</taxon>
        <taxon>Hexapoda</taxon>
        <taxon>Insecta</taxon>
        <taxon>Pterygota</taxon>
        <taxon>Neoptera</taxon>
        <taxon>Endopterygota</taxon>
        <taxon>Lepidoptera</taxon>
        <taxon>Glossata</taxon>
        <taxon>Ditrysia</taxon>
        <taxon>Geometroidea</taxon>
        <taxon>Geometridae</taxon>
        <taxon>Larentiinae</taxon>
        <taxon>Operophtera</taxon>
    </lineage>
</organism>
<keyword evidence="1" id="KW-0472">Membrane</keyword>
<name>A0A0L7L7B9_OPEBR</name>
<dbReference type="EMBL" id="JTDY01002507">
    <property type="protein sequence ID" value="KOB71265.1"/>
    <property type="molecule type" value="Genomic_DNA"/>
</dbReference>
<dbReference type="STRING" id="104452.A0A0L7L7B9"/>
<dbReference type="Proteomes" id="UP000037510">
    <property type="component" value="Unassembled WGS sequence"/>
</dbReference>
<accession>A0A0L7L7B9</accession>
<feature type="transmembrane region" description="Helical" evidence="1">
    <location>
        <begin position="28"/>
        <end position="52"/>
    </location>
</feature>
<gene>
    <name evidence="2" type="ORF">OBRU01_13992</name>
</gene>
<evidence type="ECO:0000313" key="2">
    <source>
        <dbReference type="EMBL" id="KOB71265.1"/>
    </source>
</evidence>
<comment type="caution">
    <text evidence="2">The sequence shown here is derived from an EMBL/GenBank/DDBJ whole genome shotgun (WGS) entry which is preliminary data.</text>
</comment>
<keyword evidence="1" id="KW-1133">Transmembrane helix</keyword>
<protein>
    <submittedName>
        <fullName evidence="2">Abc transporter</fullName>
    </submittedName>
</protein>
<proteinExistence type="predicted"/>
<keyword evidence="1" id="KW-0812">Transmembrane</keyword>
<reference evidence="2 3" key="1">
    <citation type="journal article" date="2015" name="Genome Biol. Evol.">
        <title>The genome of winter moth (Operophtera brumata) provides a genomic perspective on sexual dimorphism and phenology.</title>
        <authorList>
            <person name="Derks M.F."/>
            <person name="Smit S."/>
            <person name="Salis L."/>
            <person name="Schijlen E."/>
            <person name="Bossers A."/>
            <person name="Mateman C."/>
            <person name="Pijl A.S."/>
            <person name="de Ridder D."/>
            <person name="Groenen M.A."/>
            <person name="Visser M.E."/>
            <person name="Megens H.J."/>
        </authorList>
    </citation>
    <scope>NUCLEOTIDE SEQUENCE [LARGE SCALE GENOMIC DNA]</scope>
    <source>
        <strain evidence="2">WM2013NL</strain>
        <tissue evidence="2">Head and thorax</tissue>
    </source>
</reference>
<evidence type="ECO:0000313" key="3">
    <source>
        <dbReference type="Proteomes" id="UP000037510"/>
    </source>
</evidence>
<sequence length="82" mass="8930">MISDRLEGVWERSAVAGVKPREMLNVHITLQSAIILLQTGEMMALAFLGYGIPSRGNTLVIAVLLFLQGLSGMSYGFLLSVY</sequence>
<dbReference type="AlphaFoldDB" id="A0A0L7L7B9"/>
<feature type="transmembrane region" description="Helical" evidence="1">
    <location>
        <begin position="59"/>
        <end position="78"/>
    </location>
</feature>
<keyword evidence="3" id="KW-1185">Reference proteome</keyword>